<evidence type="ECO:0000256" key="4">
    <source>
        <dbReference type="ARBA" id="ARBA00007330"/>
    </source>
</evidence>
<keyword evidence="11" id="KW-0809">Transit peptide</keyword>
<evidence type="ECO:0000256" key="9">
    <source>
        <dbReference type="ARBA" id="ARBA00022827"/>
    </source>
</evidence>
<comment type="similarity">
    <text evidence="4">Belongs to the FAD-dependent glycerol-3-phosphate dehydrogenase family.</text>
</comment>
<evidence type="ECO:0000256" key="12">
    <source>
        <dbReference type="ARBA" id="ARBA00023002"/>
    </source>
</evidence>
<keyword evidence="17" id="KW-1185">Reference proteome</keyword>
<dbReference type="EnsemblMetazoa" id="GAUT029839-RA">
    <property type="protein sequence ID" value="GAUT029839-PA"/>
    <property type="gene ID" value="GAUT029839"/>
</dbReference>
<feature type="domain" description="Alpha-glycerophosphate oxidase C-terminal" evidence="15">
    <location>
        <begin position="576"/>
        <end position="698"/>
    </location>
</feature>
<evidence type="ECO:0000256" key="5">
    <source>
        <dbReference type="ARBA" id="ARBA00013029"/>
    </source>
</evidence>
<keyword evidence="10" id="KW-0106">Calcium</keyword>
<accession>A0A1A9V951</accession>
<dbReference type="GO" id="GO:0046872">
    <property type="term" value="F:metal ion binding"/>
    <property type="evidence" value="ECO:0007669"/>
    <property type="project" value="UniProtKB-KW"/>
</dbReference>
<evidence type="ECO:0000256" key="2">
    <source>
        <dbReference type="ARBA" id="ARBA00004173"/>
    </source>
</evidence>
<reference evidence="16" key="1">
    <citation type="submission" date="2020-05" db="UniProtKB">
        <authorList>
            <consortium name="EnsemblMetazoa"/>
        </authorList>
    </citation>
    <scope>IDENTIFICATION</scope>
    <source>
        <strain evidence="16">TTRI</strain>
    </source>
</reference>
<evidence type="ECO:0000256" key="3">
    <source>
        <dbReference type="ARBA" id="ARBA00004745"/>
    </source>
</evidence>
<keyword evidence="8" id="KW-0677">Repeat</keyword>
<evidence type="ECO:0000256" key="13">
    <source>
        <dbReference type="ARBA" id="ARBA00023128"/>
    </source>
</evidence>
<keyword evidence="7" id="KW-0479">Metal-binding</keyword>
<dbReference type="Gene3D" id="3.50.50.60">
    <property type="entry name" value="FAD/NAD(P)-binding domain"/>
    <property type="match status" value="1"/>
</dbReference>
<evidence type="ECO:0000259" key="14">
    <source>
        <dbReference type="Pfam" id="PF01266"/>
    </source>
</evidence>
<dbReference type="SUPFAM" id="SSF51905">
    <property type="entry name" value="FAD/NAD(P)-binding domain"/>
    <property type="match status" value="1"/>
</dbReference>
<comment type="subcellular location">
    <subcellularLocation>
        <location evidence="2">Mitochondrion</location>
    </subcellularLocation>
</comment>
<dbReference type="EC" id="1.1.5.3" evidence="5"/>
<comment type="cofactor">
    <cofactor evidence="1">
        <name>FAD</name>
        <dbReference type="ChEBI" id="CHEBI:57692"/>
    </cofactor>
</comment>
<dbReference type="GO" id="GO:0006072">
    <property type="term" value="P:glycerol-3-phosphate metabolic process"/>
    <property type="evidence" value="ECO:0007669"/>
    <property type="project" value="InterPro"/>
</dbReference>
<evidence type="ECO:0000313" key="16">
    <source>
        <dbReference type="EnsemblMetazoa" id="GAUT029839-PA"/>
    </source>
</evidence>
<dbReference type="Pfam" id="PF01266">
    <property type="entry name" value="DAO"/>
    <property type="match status" value="1"/>
</dbReference>
<dbReference type="Proteomes" id="UP000078200">
    <property type="component" value="Unassembled WGS sequence"/>
</dbReference>
<dbReference type="VEuPathDB" id="VectorBase:GAUT029839"/>
<dbReference type="PANTHER" id="PTHR11985">
    <property type="entry name" value="GLYCEROL-3-PHOSPHATE DEHYDROGENASE"/>
    <property type="match status" value="1"/>
</dbReference>
<comment type="pathway">
    <text evidence="3">Polyol metabolism; glycerol degradation.</text>
</comment>
<evidence type="ECO:0000256" key="8">
    <source>
        <dbReference type="ARBA" id="ARBA00022737"/>
    </source>
</evidence>
<dbReference type="AlphaFoldDB" id="A0A1A9V951"/>
<evidence type="ECO:0000256" key="7">
    <source>
        <dbReference type="ARBA" id="ARBA00022723"/>
    </source>
</evidence>
<dbReference type="GO" id="GO:0004368">
    <property type="term" value="F:glycerol-3-phosphate dehydrogenase (quinone) activity"/>
    <property type="evidence" value="ECO:0007669"/>
    <property type="project" value="UniProtKB-EC"/>
</dbReference>
<protein>
    <recommendedName>
        <fullName evidence="5">glycerol-3-phosphate dehydrogenase</fullName>
        <ecNumber evidence="5">1.1.5.3</ecNumber>
    </recommendedName>
</protein>
<dbReference type="InterPro" id="IPR038299">
    <property type="entry name" value="DAO_C_sf"/>
</dbReference>
<dbReference type="InterPro" id="IPR000447">
    <property type="entry name" value="G3P_DH_FAD-dep"/>
</dbReference>
<name>A0A1A9V951_GLOAU</name>
<dbReference type="InterPro" id="IPR036188">
    <property type="entry name" value="FAD/NAD-bd_sf"/>
</dbReference>
<keyword evidence="13" id="KW-0496">Mitochondrion</keyword>
<evidence type="ECO:0000256" key="6">
    <source>
        <dbReference type="ARBA" id="ARBA00022630"/>
    </source>
</evidence>
<feature type="domain" description="FAD dependent oxidoreductase" evidence="14">
    <location>
        <begin position="81"/>
        <end position="407"/>
    </location>
</feature>
<dbReference type="PANTHER" id="PTHR11985:SF15">
    <property type="entry name" value="GLYCEROL-3-PHOSPHATE DEHYDROGENASE, MITOCHONDRIAL"/>
    <property type="match status" value="1"/>
</dbReference>
<dbReference type="InterPro" id="IPR031656">
    <property type="entry name" value="DAO_C"/>
</dbReference>
<dbReference type="InterPro" id="IPR006076">
    <property type="entry name" value="FAD-dep_OxRdtase"/>
</dbReference>
<evidence type="ECO:0000313" key="17">
    <source>
        <dbReference type="Proteomes" id="UP000078200"/>
    </source>
</evidence>
<keyword evidence="6" id="KW-0285">Flavoprotein</keyword>
<evidence type="ECO:0000256" key="10">
    <source>
        <dbReference type="ARBA" id="ARBA00022837"/>
    </source>
</evidence>
<evidence type="ECO:0000256" key="11">
    <source>
        <dbReference type="ARBA" id="ARBA00022946"/>
    </source>
</evidence>
<dbReference type="FunFam" id="1.10.8.870:FF:000001">
    <property type="entry name" value="Glycerol-3-phosphate dehydrogenase"/>
    <property type="match status" value="1"/>
</dbReference>
<organism evidence="16 17">
    <name type="scientific">Glossina austeni</name>
    <name type="common">Savannah tsetse fly</name>
    <dbReference type="NCBI Taxonomy" id="7395"/>
    <lineage>
        <taxon>Eukaryota</taxon>
        <taxon>Metazoa</taxon>
        <taxon>Ecdysozoa</taxon>
        <taxon>Arthropoda</taxon>
        <taxon>Hexapoda</taxon>
        <taxon>Insecta</taxon>
        <taxon>Pterygota</taxon>
        <taxon>Neoptera</taxon>
        <taxon>Endopterygota</taxon>
        <taxon>Diptera</taxon>
        <taxon>Brachycera</taxon>
        <taxon>Muscomorpha</taxon>
        <taxon>Hippoboscoidea</taxon>
        <taxon>Glossinidae</taxon>
        <taxon>Glossina</taxon>
    </lineage>
</organism>
<evidence type="ECO:0000259" key="15">
    <source>
        <dbReference type="Pfam" id="PF16901"/>
    </source>
</evidence>
<keyword evidence="9" id="KW-0274">FAD</keyword>
<sequence>MASFLYKLGVAALGTTVGSSLASWTIDRWNLTHKEKFGTDGRFHGSRFQVINPPSRLPIHRSHLISRAMQIQNLQRQSEFDVSVIDGGPTGASCALDAVTRDLKTALIEADDVASGTSSKSTKLIERGAQCLQKAATESDYKQCSIVKEVLGENASLLESASHLVHPLRITLPAYEWWQIPFYRMGTKCYDLSAGDRNVKGSYFLSKQDALELFPMLKKDSLVGAIVYYDEQQDDGRMCLAVVVTAARHGATVCNHVEVLRLLKKDDGKGGYVLYGVEVIDHKTGKKFIIKAQCVVNATGSFNDSIRKIDDPTVRSICAPSSCTHIALPGYYSPEQMNLLDPSTSDGRVIFFLPWQMHTNGGTIDTPHEVKDKPAPSDNVLNEIQDVCVNVDADVRHGDVLSARSGIPSSVGTIGTPREVKDKPAPSDNVLNEIQDVCVNVDVDVRDGDVLSVRSGIPFSVGTIGTPHEVEDIPAPSDNVLNEIQDVCVNVDADVRDGDVLSVRSGIPCSVGSEPKKDDTQLWTHSRTIHISPSNLITVAGDKCVATSRALAERAIDTAIEVCDLKPAWSESIRNTLKTEGGQNWSPTMCRRLVQDYGLEFEVAQHLAKLYGDRAFEIAKMASLTGKRRPIAGNRIHPDFPCIDAEVRYGVREYACNAVDMIARRLCLSFLNVQATQESLPKICDIMAEELNWSNEEKKEQMKKAKQYLALEKGQASKRNRAKRRAYLNLSKEQELYTKRLARLDKDERHSRGFKQRFGDCDISDDILKDIDPKVIGEKNFGDYLKIERHC</sequence>
<dbReference type="Pfam" id="PF16901">
    <property type="entry name" value="DAO_C"/>
    <property type="match status" value="1"/>
</dbReference>
<keyword evidence="12" id="KW-0560">Oxidoreductase</keyword>
<dbReference type="Gene3D" id="1.10.8.870">
    <property type="entry name" value="Alpha-glycerophosphate oxidase, cap domain"/>
    <property type="match status" value="1"/>
</dbReference>
<dbReference type="Gene3D" id="3.30.9.10">
    <property type="entry name" value="D-Amino Acid Oxidase, subunit A, domain 2"/>
    <property type="match status" value="1"/>
</dbReference>
<dbReference type="GO" id="GO:0005739">
    <property type="term" value="C:mitochondrion"/>
    <property type="evidence" value="ECO:0007669"/>
    <property type="project" value="UniProtKB-SubCell"/>
</dbReference>
<dbReference type="PRINTS" id="PR01001">
    <property type="entry name" value="FADG3PDH"/>
</dbReference>
<proteinExistence type="inferred from homology"/>
<dbReference type="STRING" id="7395.A0A1A9V951"/>
<evidence type="ECO:0000256" key="1">
    <source>
        <dbReference type="ARBA" id="ARBA00001974"/>
    </source>
</evidence>